<evidence type="ECO:0000256" key="1">
    <source>
        <dbReference type="ARBA" id="ARBA00004651"/>
    </source>
</evidence>
<comment type="caution">
    <text evidence="7">The sequence shown here is derived from an EMBL/GenBank/DDBJ whole genome shotgun (WGS) entry which is preliminary data.</text>
</comment>
<dbReference type="PANTHER" id="PTHR30482">
    <property type="entry name" value="HIGH-AFFINITY BRANCHED-CHAIN AMINO ACID TRANSPORT SYSTEM PERMEASE"/>
    <property type="match status" value="1"/>
</dbReference>
<keyword evidence="2" id="KW-1003">Cell membrane</keyword>
<evidence type="ECO:0000313" key="7">
    <source>
        <dbReference type="EMBL" id="ETW99753.1"/>
    </source>
</evidence>
<keyword evidence="4 6" id="KW-1133">Transmembrane helix</keyword>
<accession>W4LNV0</accession>
<gene>
    <name evidence="7" type="ORF">ETSY1_13840</name>
</gene>
<dbReference type="Proteomes" id="UP000019141">
    <property type="component" value="Unassembled WGS sequence"/>
</dbReference>
<dbReference type="GO" id="GO:0005886">
    <property type="term" value="C:plasma membrane"/>
    <property type="evidence" value="ECO:0007669"/>
    <property type="project" value="UniProtKB-SubCell"/>
</dbReference>
<feature type="transmembrane region" description="Helical" evidence="6">
    <location>
        <begin position="56"/>
        <end position="77"/>
    </location>
</feature>
<dbReference type="CDD" id="cd06581">
    <property type="entry name" value="TM_PBP1_LivM_like"/>
    <property type="match status" value="1"/>
</dbReference>
<evidence type="ECO:0000256" key="3">
    <source>
        <dbReference type="ARBA" id="ARBA00022692"/>
    </source>
</evidence>
<organism evidence="7 8">
    <name type="scientific">Entotheonella factor</name>
    <dbReference type="NCBI Taxonomy" id="1429438"/>
    <lineage>
        <taxon>Bacteria</taxon>
        <taxon>Pseudomonadati</taxon>
        <taxon>Nitrospinota/Tectimicrobiota group</taxon>
        <taxon>Candidatus Tectimicrobiota</taxon>
        <taxon>Candidatus Entotheonellia</taxon>
        <taxon>Candidatus Entotheonellales</taxon>
        <taxon>Candidatus Entotheonellaceae</taxon>
        <taxon>Candidatus Entotheonella</taxon>
    </lineage>
</organism>
<keyword evidence="5 6" id="KW-0472">Membrane</keyword>
<sequence length="356" mass="39348">MIHREAGVFQTSYEGDMSLYTLPLAKWTNWGMLFLLIVVLPLILNPHKMSIVNTIALSAIGAIGLNILVGYTGQISIGQGAFMMIGSYTAAIVSSRYGWPFWLGIPAGGVVTMIAGTLFGIPSLRIKGLYLAIATLAVQLIVPWMILHIKWIGGDLGSIYVDTPEIMGFTFDTEYKRYFLILVFFLLAYYGAQNLVRSRVGRAFIAVRERDFAAEIIGVNLFKYKLLSFAVSSFYAGVAGALYAYYLRIANYENFELIVSIDYLAMIIIGGLGSVFGAVLGAIFIRLLPVALDLTVPAIAEGLFGVSYQDSANFLANFQLLIFGALIIGFLVIEPAGLARLWEHVKRYFRLWPFSY</sequence>
<feature type="transmembrane region" description="Helical" evidence="6">
    <location>
        <begin position="226"/>
        <end position="246"/>
    </location>
</feature>
<dbReference type="HOGENOM" id="CLU_031365_2_1_7"/>
<evidence type="ECO:0000313" key="8">
    <source>
        <dbReference type="Proteomes" id="UP000019141"/>
    </source>
</evidence>
<dbReference type="Pfam" id="PF02653">
    <property type="entry name" value="BPD_transp_2"/>
    <property type="match status" value="1"/>
</dbReference>
<keyword evidence="3 6" id="KW-0812">Transmembrane</keyword>
<feature type="transmembrane region" description="Helical" evidence="6">
    <location>
        <begin position="258"/>
        <end position="280"/>
    </location>
</feature>
<evidence type="ECO:0000256" key="6">
    <source>
        <dbReference type="SAM" id="Phobius"/>
    </source>
</evidence>
<dbReference type="PANTHER" id="PTHR30482:SF5">
    <property type="entry name" value="ABC TRANSPORTER PERMEASE PROTEIN"/>
    <property type="match status" value="1"/>
</dbReference>
<feature type="transmembrane region" description="Helical" evidence="6">
    <location>
        <begin position="97"/>
        <end position="121"/>
    </location>
</feature>
<name>W4LNV0_ENTF1</name>
<protein>
    <recommendedName>
        <fullName evidence="9">Branched-chain amino acid ABC transporter permease</fullName>
    </recommendedName>
</protein>
<feature type="transmembrane region" description="Helical" evidence="6">
    <location>
        <begin position="175"/>
        <end position="192"/>
    </location>
</feature>
<feature type="transmembrane region" description="Helical" evidence="6">
    <location>
        <begin position="320"/>
        <end position="342"/>
    </location>
</feature>
<dbReference type="AlphaFoldDB" id="W4LNV0"/>
<dbReference type="InterPro" id="IPR001851">
    <property type="entry name" value="ABC_transp_permease"/>
</dbReference>
<reference evidence="7 8" key="1">
    <citation type="journal article" date="2014" name="Nature">
        <title>An environmental bacterial taxon with a large and distinct metabolic repertoire.</title>
        <authorList>
            <person name="Wilson M.C."/>
            <person name="Mori T."/>
            <person name="Ruckert C."/>
            <person name="Uria A.R."/>
            <person name="Helf M.J."/>
            <person name="Takada K."/>
            <person name="Gernert C."/>
            <person name="Steffens U.A."/>
            <person name="Heycke N."/>
            <person name="Schmitt S."/>
            <person name="Rinke C."/>
            <person name="Helfrich E.J."/>
            <person name="Brachmann A.O."/>
            <person name="Gurgui C."/>
            <person name="Wakimoto T."/>
            <person name="Kracht M."/>
            <person name="Crusemann M."/>
            <person name="Hentschel U."/>
            <person name="Abe I."/>
            <person name="Matsunaga S."/>
            <person name="Kalinowski J."/>
            <person name="Takeyama H."/>
            <person name="Piel J."/>
        </authorList>
    </citation>
    <scope>NUCLEOTIDE SEQUENCE [LARGE SCALE GENOMIC DNA]</scope>
    <source>
        <strain evidence="8">TSY1</strain>
    </source>
</reference>
<feature type="transmembrane region" description="Helical" evidence="6">
    <location>
        <begin position="128"/>
        <end position="147"/>
    </location>
</feature>
<dbReference type="GO" id="GO:0015658">
    <property type="term" value="F:branched-chain amino acid transmembrane transporter activity"/>
    <property type="evidence" value="ECO:0007669"/>
    <property type="project" value="InterPro"/>
</dbReference>
<keyword evidence="8" id="KW-1185">Reference proteome</keyword>
<dbReference type="PATRIC" id="fig|1429438.4.peg.2761"/>
<dbReference type="InterPro" id="IPR043428">
    <property type="entry name" value="LivM-like"/>
</dbReference>
<feature type="transmembrane region" description="Helical" evidence="6">
    <location>
        <begin position="27"/>
        <end position="44"/>
    </location>
</feature>
<evidence type="ECO:0000256" key="2">
    <source>
        <dbReference type="ARBA" id="ARBA00022475"/>
    </source>
</evidence>
<evidence type="ECO:0008006" key="9">
    <source>
        <dbReference type="Google" id="ProtNLM"/>
    </source>
</evidence>
<evidence type="ECO:0000256" key="4">
    <source>
        <dbReference type="ARBA" id="ARBA00022989"/>
    </source>
</evidence>
<dbReference type="EMBL" id="AZHW01000405">
    <property type="protein sequence ID" value="ETW99753.1"/>
    <property type="molecule type" value="Genomic_DNA"/>
</dbReference>
<comment type="subcellular location">
    <subcellularLocation>
        <location evidence="1">Cell membrane</location>
        <topology evidence="1">Multi-pass membrane protein</topology>
    </subcellularLocation>
</comment>
<evidence type="ECO:0000256" key="5">
    <source>
        <dbReference type="ARBA" id="ARBA00023136"/>
    </source>
</evidence>
<proteinExistence type="predicted"/>